<protein>
    <submittedName>
        <fullName evidence="1">Uncharacterized protein</fullName>
    </submittedName>
</protein>
<comment type="caution">
    <text evidence="1">The sequence shown here is derived from an EMBL/GenBank/DDBJ whole genome shotgun (WGS) entry which is preliminary data.</text>
</comment>
<organism evidence="1 2">
    <name type="scientific">Acinetobacter gyllenbergii CIP 110306 = MTCC 11365</name>
    <dbReference type="NCBI Taxonomy" id="1217657"/>
    <lineage>
        <taxon>Bacteria</taxon>
        <taxon>Pseudomonadati</taxon>
        <taxon>Pseudomonadota</taxon>
        <taxon>Gammaproteobacteria</taxon>
        <taxon>Moraxellales</taxon>
        <taxon>Moraxellaceae</taxon>
        <taxon>Acinetobacter</taxon>
    </lineage>
</organism>
<gene>
    <name evidence="1" type="ORF">F957_00937</name>
</gene>
<name>A0A829HJ83_9GAMM</name>
<sequence length="39" mass="4627">MNVPKRSRFPDESIIQDYISMRNYWSKLTNNLPNDGLNV</sequence>
<evidence type="ECO:0000313" key="1">
    <source>
        <dbReference type="EMBL" id="EPF90582.1"/>
    </source>
</evidence>
<dbReference type="Proteomes" id="UP000014523">
    <property type="component" value="Unassembled WGS sequence"/>
</dbReference>
<dbReference type="EMBL" id="ATGG01000009">
    <property type="protein sequence ID" value="EPF90582.1"/>
    <property type="molecule type" value="Genomic_DNA"/>
</dbReference>
<keyword evidence="2" id="KW-1185">Reference proteome</keyword>
<reference evidence="1 2" key="1">
    <citation type="submission" date="2013-06" db="EMBL/GenBank/DDBJ databases">
        <title>The Genome Sequence of Acinetobacter gyllenbergii CIP 110306.</title>
        <authorList>
            <consortium name="The Broad Institute Genome Sequencing Platform"/>
            <consortium name="The Broad Institute Genome Sequencing Center for Infectious Disease"/>
            <person name="Cerqueira G."/>
            <person name="Feldgarden M."/>
            <person name="Courvalin P."/>
            <person name="Perichon B."/>
            <person name="Grillot-Courvalin C."/>
            <person name="Clermont D."/>
            <person name="Rocha E."/>
            <person name="Yoon E.-J."/>
            <person name="Nemec A."/>
            <person name="Young S.K."/>
            <person name="Zeng Q."/>
            <person name="Gargeya S."/>
            <person name="Fitzgerald M."/>
            <person name="Abouelleil A."/>
            <person name="Alvarado L."/>
            <person name="Berlin A.M."/>
            <person name="Chapman S.B."/>
            <person name="Dewar J."/>
            <person name="Goldberg J."/>
            <person name="Griggs A."/>
            <person name="Gujja S."/>
            <person name="Hansen M."/>
            <person name="Howarth C."/>
            <person name="Imamovic A."/>
            <person name="Larimer J."/>
            <person name="McCowan C."/>
            <person name="Murphy C."/>
            <person name="Pearson M."/>
            <person name="Priest M."/>
            <person name="Roberts A."/>
            <person name="Saif S."/>
            <person name="Shea T."/>
            <person name="Sykes S."/>
            <person name="Wortman J."/>
            <person name="Nusbaum C."/>
            <person name="Birren B."/>
        </authorList>
    </citation>
    <scope>NUCLEOTIDE SEQUENCE [LARGE SCALE GENOMIC DNA]</scope>
    <source>
        <strain evidence="1 2">CIP 110306</strain>
    </source>
</reference>
<dbReference type="AlphaFoldDB" id="A0A829HJ83"/>
<evidence type="ECO:0000313" key="2">
    <source>
        <dbReference type="Proteomes" id="UP000014523"/>
    </source>
</evidence>
<proteinExistence type="predicted"/>
<accession>A0A829HJ83</accession>